<keyword evidence="2" id="KW-0238">DNA-binding</keyword>
<keyword evidence="3" id="KW-0804">Transcription</keyword>
<dbReference type="Gene3D" id="1.20.120.530">
    <property type="entry name" value="GntR ligand-binding domain-like"/>
    <property type="match status" value="1"/>
</dbReference>
<keyword evidence="6" id="KW-1185">Reference proteome</keyword>
<evidence type="ECO:0000259" key="4">
    <source>
        <dbReference type="PROSITE" id="PS50949"/>
    </source>
</evidence>
<dbReference type="InterPro" id="IPR008920">
    <property type="entry name" value="TF_FadR/GntR_C"/>
</dbReference>
<dbReference type="PROSITE" id="PS50949">
    <property type="entry name" value="HTH_GNTR"/>
    <property type="match status" value="1"/>
</dbReference>
<sequence>MIGEEDDVLLSRIDELREQLGPGKRLPSERALSERWNVSRVTLRDRIRAFESIGLLERRGTAGVYTREVQPEDLASILSIGFRATILANPHVFRSVRIALEMKAAVLALSLQAPVPLAYAEQATRVMETSTDPEELLQADRDFHHAILEASGDPGLKFVAKTFEKLTERSMTMVGGGDARAQIRDRYVRAHRQMLEAIRSGEAAQVLDAVSRHYSEVHPDLA</sequence>
<dbReference type="Pfam" id="PF00392">
    <property type="entry name" value="GntR"/>
    <property type="match status" value="1"/>
</dbReference>
<name>A0ABM8FR59_9MICO</name>
<dbReference type="PRINTS" id="PR00035">
    <property type="entry name" value="HTHGNTR"/>
</dbReference>
<evidence type="ECO:0000256" key="1">
    <source>
        <dbReference type="ARBA" id="ARBA00023015"/>
    </source>
</evidence>
<dbReference type="SUPFAM" id="SSF48008">
    <property type="entry name" value="GntR ligand-binding domain-like"/>
    <property type="match status" value="1"/>
</dbReference>
<dbReference type="RefSeq" id="WP_286302016.1">
    <property type="nucleotide sequence ID" value="NZ_AP027728.1"/>
</dbReference>
<reference evidence="6" key="1">
    <citation type="journal article" date="2019" name="Int. J. Syst. Evol. Microbiol.">
        <title>The Global Catalogue of Microorganisms (GCM) 10K type strain sequencing project: providing services to taxonomists for standard genome sequencing and annotation.</title>
        <authorList>
            <consortium name="The Broad Institute Genomics Platform"/>
            <consortium name="The Broad Institute Genome Sequencing Center for Infectious Disease"/>
            <person name="Wu L."/>
            <person name="Ma J."/>
        </authorList>
    </citation>
    <scope>NUCLEOTIDE SEQUENCE [LARGE SCALE GENOMIC DNA]</scope>
    <source>
        <strain evidence="6">NBRC 106310</strain>
    </source>
</reference>
<dbReference type="InterPro" id="IPR036390">
    <property type="entry name" value="WH_DNA-bd_sf"/>
</dbReference>
<evidence type="ECO:0000313" key="5">
    <source>
        <dbReference type="EMBL" id="BDZ38162.1"/>
    </source>
</evidence>
<dbReference type="Gene3D" id="1.10.10.10">
    <property type="entry name" value="Winged helix-like DNA-binding domain superfamily/Winged helix DNA-binding domain"/>
    <property type="match status" value="1"/>
</dbReference>
<dbReference type="InterPro" id="IPR011711">
    <property type="entry name" value="GntR_C"/>
</dbReference>
<dbReference type="SUPFAM" id="SSF46785">
    <property type="entry name" value="Winged helix' DNA-binding domain"/>
    <property type="match status" value="1"/>
</dbReference>
<accession>A0ABM8FR59</accession>
<protein>
    <submittedName>
        <fullName evidence="5">Transcriptional regulator</fullName>
    </submittedName>
</protein>
<dbReference type="PANTHER" id="PTHR43537">
    <property type="entry name" value="TRANSCRIPTIONAL REGULATOR, GNTR FAMILY"/>
    <property type="match status" value="1"/>
</dbReference>
<evidence type="ECO:0000256" key="3">
    <source>
        <dbReference type="ARBA" id="ARBA00023163"/>
    </source>
</evidence>
<feature type="domain" description="HTH gntR-type" evidence="4">
    <location>
        <begin position="2"/>
        <end position="69"/>
    </location>
</feature>
<dbReference type="Proteomes" id="UP001321543">
    <property type="component" value="Chromosome"/>
</dbReference>
<dbReference type="EMBL" id="AP027728">
    <property type="protein sequence ID" value="BDZ38162.1"/>
    <property type="molecule type" value="Genomic_DNA"/>
</dbReference>
<evidence type="ECO:0000313" key="6">
    <source>
        <dbReference type="Proteomes" id="UP001321543"/>
    </source>
</evidence>
<dbReference type="SMART" id="SM00895">
    <property type="entry name" value="FCD"/>
    <property type="match status" value="1"/>
</dbReference>
<gene>
    <name evidence="5" type="ORF">GCM10025863_07760</name>
</gene>
<dbReference type="Pfam" id="PF07729">
    <property type="entry name" value="FCD"/>
    <property type="match status" value="1"/>
</dbReference>
<evidence type="ECO:0000256" key="2">
    <source>
        <dbReference type="ARBA" id="ARBA00023125"/>
    </source>
</evidence>
<proteinExistence type="predicted"/>
<organism evidence="5 6">
    <name type="scientific">Microbacterium suwonense</name>
    <dbReference type="NCBI Taxonomy" id="683047"/>
    <lineage>
        <taxon>Bacteria</taxon>
        <taxon>Bacillati</taxon>
        <taxon>Actinomycetota</taxon>
        <taxon>Actinomycetes</taxon>
        <taxon>Micrococcales</taxon>
        <taxon>Microbacteriaceae</taxon>
        <taxon>Microbacterium</taxon>
    </lineage>
</organism>
<dbReference type="InterPro" id="IPR036388">
    <property type="entry name" value="WH-like_DNA-bd_sf"/>
</dbReference>
<dbReference type="PANTHER" id="PTHR43537:SF44">
    <property type="entry name" value="GNTR FAMILY REGULATORY PROTEIN"/>
    <property type="match status" value="1"/>
</dbReference>
<keyword evidence="1" id="KW-0805">Transcription regulation</keyword>
<dbReference type="InterPro" id="IPR000524">
    <property type="entry name" value="Tscrpt_reg_HTH_GntR"/>
</dbReference>